<feature type="transmembrane region" description="Helical" evidence="7">
    <location>
        <begin position="491"/>
        <end position="517"/>
    </location>
</feature>
<dbReference type="VEuPathDB" id="FungiDB:CXQ85_002890"/>
<evidence type="ECO:0000259" key="8">
    <source>
        <dbReference type="Pfam" id="PF01490"/>
    </source>
</evidence>
<feature type="transmembrane region" description="Helical" evidence="7">
    <location>
        <begin position="258"/>
        <end position="278"/>
    </location>
</feature>
<dbReference type="Pfam" id="PF01490">
    <property type="entry name" value="Aa_trans"/>
    <property type="match status" value="1"/>
</dbReference>
<feature type="transmembrane region" description="Helical" evidence="7">
    <location>
        <begin position="538"/>
        <end position="556"/>
    </location>
</feature>
<comment type="subcellular location">
    <subcellularLocation>
        <location evidence="1">Membrane</location>
        <topology evidence="1">Multi-pass membrane protein</topology>
    </subcellularLocation>
</comment>
<feature type="transmembrane region" description="Helical" evidence="7">
    <location>
        <begin position="609"/>
        <end position="630"/>
    </location>
</feature>
<evidence type="ECO:0000256" key="6">
    <source>
        <dbReference type="SAM" id="MobiDB-lite"/>
    </source>
</evidence>
<organism evidence="9 10">
    <name type="scientific">Candidozyma haemuli</name>
    <dbReference type="NCBI Taxonomy" id="45357"/>
    <lineage>
        <taxon>Eukaryota</taxon>
        <taxon>Fungi</taxon>
        <taxon>Dikarya</taxon>
        <taxon>Ascomycota</taxon>
        <taxon>Saccharomycotina</taxon>
        <taxon>Pichiomycetes</taxon>
        <taxon>Metschnikowiaceae</taxon>
        <taxon>Candidozyma</taxon>
    </lineage>
</organism>
<dbReference type="EMBL" id="PKFO01000010">
    <property type="protein sequence ID" value="PVH23161.1"/>
    <property type="molecule type" value="Genomic_DNA"/>
</dbReference>
<dbReference type="InterPro" id="IPR013057">
    <property type="entry name" value="AA_transpt_TM"/>
</dbReference>
<keyword evidence="5 7" id="KW-0472">Membrane</keyword>
<feature type="compositionally biased region" description="Basic and acidic residues" evidence="6">
    <location>
        <begin position="1"/>
        <end position="14"/>
    </location>
</feature>
<feature type="domain" description="Amino acid transporter transmembrane" evidence="8">
    <location>
        <begin position="226"/>
        <end position="590"/>
    </location>
</feature>
<reference evidence="9 10" key="1">
    <citation type="submission" date="2017-12" db="EMBL/GenBank/DDBJ databases">
        <title>Genome Sequence of a Multidrug-Resistant Candida haemulonii Isolate from a Patient with Chronic Leg Ulcers in Israel.</title>
        <authorList>
            <person name="Chow N.A."/>
            <person name="Gade L."/>
            <person name="Batra D."/>
            <person name="Rowe L.A."/>
            <person name="Ben-Ami R."/>
            <person name="Loparev V.N."/>
            <person name="Litvintseva A.P."/>
        </authorList>
    </citation>
    <scope>NUCLEOTIDE SEQUENCE [LARGE SCALE GENOMIC DNA]</scope>
    <source>
        <strain evidence="9 10">B11899</strain>
    </source>
</reference>
<dbReference type="PANTHER" id="PTHR22950">
    <property type="entry name" value="AMINO ACID TRANSPORTER"/>
    <property type="match status" value="1"/>
</dbReference>
<proteinExistence type="inferred from homology"/>
<gene>
    <name evidence="9" type="ORF">CXQ85_002890</name>
</gene>
<comment type="caution">
    <text evidence="9">The sequence shown here is derived from an EMBL/GenBank/DDBJ whole genome shotgun (WGS) entry which is preliminary data.</text>
</comment>
<evidence type="ECO:0000256" key="3">
    <source>
        <dbReference type="ARBA" id="ARBA00022692"/>
    </source>
</evidence>
<evidence type="ECO:0000256" key="1">
    <source>
        <dbReference type="ARBA" id="ARBA00004141"/>
    </source>
</evidence>
<feature type="transmembrane region" description="Helical" evidence="7">
    <location>
        <begin position="448"/>
        <end position="471"/>
    </location>
</feature>
<evidence type="ECO:0000256" key="4">
    <source>
        <dbReference type="ARBA" id="ARBA00022989"/>
    </source>
</evidence>
<dbReference type="GeneID" id="37008221"/>
<dbReference type="OrthoDB" id="1684102at2759"/>
<feature type="transmembrane region" description="Helical" evidence="7">
    <location>
        <begin position="562"/>
        <end position="579"/>
    </location>
</feature>
<feature type="region of interest" description="Disordered" evidence="6">
    <location>
        <begin position="127"/>
        <end position="149"/>
    </location>
</feature>
<protein>
    <recommendedName>
        <fullName evidence="8">Amino acid transporter transmembrane domain-containing protein</fullName>
    </recommendedName>
</protein>
<feature type="transmembrane region" description="Helical" evidence="7">
    <location>
        <begin position="305"/>
        <end position="326"/>
    </location>
</feature>
<feature type="transmembrane region" description="Helical" evidence="7">
    <location>
        <begin position="417"/>
        <end position="436"/>
    </location>
</feature>
<evidence type="ECO:0000256" key="2">
    <source>
        <dbReference type="ARBA" id="ARBA00008066"/>
    </source>
</evidence>
<dbReference type="GO" id="GO:0005302">
    <property type="term" value="F:L-tyrosine transmembrane transporter activity"/>
    <property type="evidence" value="ECO:0007669"/>
    <property type="project" value="TreeGrafter"/>
</dbReference>
<evidence type="ECO:0000256" key="7">
    <source>
        <dbReference type="SAM" id="Phobius"/>
    </source>
</evidence>
<feature type="region of interest" description="Disordered" evidence="6">
    <location>
        <begin position="1"/>
        <end position="87"/>
    </location>
</feature>
<name>A0A2V1B1L5_9ASCO</name>
<evidence type="ECO:0000313" key="10">
    <source>
        <dbReference type="Proteomes" id="UP000244309"/>
    </source>
</evidence>
<dbReference type="GO" id="GO:0005774">
    <property type="term" value="C:vacuolar membrane"/>
    <property type="evidence" value="ECO:0007669"/>
    <property type="project" value="TreeGrafter"/>
</dbReference>
<feature type="transmembrane region" description="Helical" evidence="7">
    <location>
        <begin position="370"/>
        <end position="392"/>
    </location>
</feature>
<feature type="transmembrane region" description="Helical" evidence="7">
    <location>
        <begin position="346"/>
        <end position="363"/>
    </location>
</feature>
<dbReference type="AlphaFoldDB" id="A0A2V1B1L5"/>
<feature type="compositionally biased region" description="Basic and acidic residues" evidence="6">
    <location>
        <begin position="134"/>
        <end position="144"/>
    </location>
</feature>
<comment type="similarity">
    <text evidence="2">Belongs to the amino acid/polyamine transporter 2 family.</text>
</comment>
<feature type="compositionally biased region" description="Polar residues" evidence="6">
    <location>
        <begin position="18"/>
        <end position="40"/>
    </location>
</feature>
<keyword evidence="10" id="KW-1185">Reference proteome</keyword>
<sequence length="635" mass="70405">MSKPREITGRRDSIAKLTRSSFNSRQNSPRSYSASNSFQRNALFLNPNGTPISSLSSEDVIEDSSNGGRGNSPTEPDNDEPNLASGMTDPKVLENVAKHLKTSERDGLAAEGGDITRAIYKLGNENAKPNLKRSKSDPSIEARSRRGSCASSLNVPGGFRRQFVLNRNKRTPSLVTRNFVEFLSIYGHFAGENLEDDDDVACHYEPYTPFGEDTPLLPADINPNGTASDKKAYFLLLKAFVGTGVLFLPKAFSSGGLLFSALTLFFFGLLSFWCYYILVQSKVATKVTGFAEIGLKTYGVTLQRLILFSIIISQVGFVAAYIVFTAENLRAFVVNVSSYKTEDIDIFWFVVFQAIVLAPLSLIRDITRLSLSALVANVFIFAGLVTILYYTIRQFQQNNFVPGEGIYYFFNKSESSLFIGVAIFAFEGIGLIIPIQESMIYPKNFPKVLFSVIMTISSIFVFIGSIGYLTYGKDIHTVILLNLPQGSPTVIMTQVLYACAILLSTPIQIFPAVRLIESKCFSPHKSGRNSSRVKWQKNLLRCTFVFTTATIALYGGKNLDKFVSFVGCFACIPLVYMYPPMLHLKTCCQQECDDCFSVKPDPHATKKKWLARLDYALIALGSLAVVYTTYDILAH</sequence>
<accession>A0A2V1B1L5</accession>
<keyword evidence="4 7" id="KW-1133">Transmembrane helix</keyword>
<dbReference type="Proteomes" id="UP000244309">
    <property type="component" value="Unassembled WGS sequence"/>
</dbReference>
<keyword evidence="3 7" id="KW-0812">Transmembrane</keyword>
<feature type="transmembrane region" description="Helical" evidence="7">
    <location>
        <begin position="232"/>
        <end position="252"/>
    </location>
</feature>
<dbReference type="RefSeq" id="XP_025344101.1">
    <property type="nucleotide sequence ID" value="XM_025486551.1"/>
</dbReference>
<dbReference type="STRING" id="45357.A0A2V1B1L5"/>
<feature type="compositionally biased region" description="Polar residues" evidence="6">
    <location>
        <begin position="47"/>
        <end position="75"/>
    </location>
</feature>
<evidence type="ECO:0000313" key="9">
    <source>
        <dbReference type="EMBL" id="PVH23161.1"/>
    </source>
</evidence>
<dbReference type="PANTHER" id="PTHR22950:SF666">
    <property type="entry name" value="VACUOLAR AMINO ACID TRANSPORTER 4"/>
    <property type="match status" value="1"/>
</dbReference>
<evidence type="ECO:0000256" key="5">
    <source>
        <dbReference type="ARBA" id="ARBA00023136"/>
    </source>
</evidence>